<dbReference type="InterPro" id="IPR002104">
    <property type="entry name" value="Integrase_catalytic"/>
</dbReference>
<protein>
    <recommendedName>
        <fullName evidence="9">Tyrosine recombinase XerC</fullName>
    </recommendedName>
</protein>
<dbReference type="PANTHER" id="PTHR30349">
    <property type="entry name" value="PHAGE INTEGRASE-RELATED"/>
    <property type="match status" value="1"/>
</dbReference>
<gene>
    <name evidence="7" type="ORF">B5M47_00050</name>
</gene>
<dbReference type="Pfam" id="PF00589">
    <property type="entry name" value="Phage_integrase"/>
    <property type="match status" value="1"/>
</dbReference>
<keyword evidence="2 4" id="KW-0238">DNA-binding</keyword>
<dbReference type="Gene3D" id="1.10.443.10">
    <property type="entry name" value="Intergrase catalytic core"/>
    <property type="match status" value="1"/>
</dbReference>
<evidence type="ECO:0008006" key="9">
    <source>
        <dbReference type="Google" id="ProtNLM"/>
    </source>
</evidence>
<reference evidence="8" key="1">
    <citation type="submission" date="2017-03" db="EMBL/GenBank/DDBJ databases">
        <title>Novel pathways for hydrocarbon cycling and metabolic interdependencies in hydrothermal sediment communities.</title>
        <authorList>
            <person name="Dombrowski N."/>
            <person name="Seitz K."/>
            <person name="Teske A."/>
            <person name="Baker B."/>
        </authorList>
    </citation>
    <scope>NUCLEOTIDE SEQUENCE [LARGE SCALE GENOMIC DNA]</scope>
</reference>
<feature type="domain" description="Core-binding (CB)" evidence="6">
    <location>
        <begin position="2"/>
        <end position="88"/>
    </location>
</feature>
<dbReference type="InterPro" id="IPR004107">
    <property type="entry name" value="Integrase_SAM-like_N"/>
</dbReference>
<dbReference type="Pfam" id="PF02899">
    <property type="entry name" value="Phage_int_SAM_1"/>
    <property type="match status" value="1"/>
</dbReference>
<proteinExistence type="predicted"/>
<dbReference type="InterPro" id="IPR013762">
    <property type="entry name" value="Integrase-like_cat_sf"/>
</dbReference>
<evidence type="ECO:0000256" key="2">
    <source>
        <dbReference type="ARBA" id="ARBA00023125"/>
    </source>
</evidence>
<evidence type="ECO:0000313" key="7">
    <source>
        <dbReference type="EMBL" id="OQX51578.1"/>
    </source>
</evidence>
<dbReference type="GO" id="GO:0003677">
    <property type="term" value="F:DNA binding"/>
    <property type="evidence" value="ECO:0007669"/>
    <property type="project" value="UniProtKB-UniRule"/>
</dbReference>
<evidence type="ECO:0000256" key="1">
    <source>
        <dbReference type="ARBA" id="ARBA00022908"/>
    </source>
</evidence>
<dbReference type="InterPro" id="IPR010998">
    <property type="entry name" value="Integrase_recombinase_N"/>
</dbReference>
<dbReference type="InterPro" id="IPR011010">
    <property type="entry name" value="DNA_brk_join_enz"/>
</dbReference>
<dbReference type="Proteomes" id="UP000192520">
    <property type="component" value="Unassembled WGS sequence"/>
</dbReference>
<dbReference type="PANTHER" id="PTHR30349:SF81">
    <property type="entry name" value="TYROSINE RECOMBINASE XERC"/>
    <property type="match status" value="1"/>
</dbReference>
<dbReference type="EMBL" id="MZGJ01000001">
    <property type="protein sequence ID" value="OQX51578.1"/>
    <property type="molecule type" value="Genomic_DNA"/>
</dbReference>
<evidence type="ECO:0000313" key="8">
    <source>
        <dbReference type="Proteomes" id="UP000192520"/>
    </source>
</evidence>
<evidence type="ECO:0000256" key="4">
    <source>
        <dbReference type="PROSITE-ProRule" id="PRU01248"/>
    </source>
</evidence>
<name>A0A1W9NZL6_UNCC3</name>
<dbReference type="GO" id="GO:0015074">
    <property type="term" value="P:DNA integration"/>
    <property type="evidence" value="ECO:0007669"/>
    <property type="project" value="UniProtKB-KW"/>
</dbReference>
<dbReference type="AlphaFoldDB" id="A0A1W9NZL6"/>
<dbReference type="InterPro" id="IPR044068">
    <property type="entry name" value="CB"/>
</dbReference>
<evidence type="ECO:0000259" key="5">
    <source>
        <dbReference type="PROSITE" id="PS51898"/>
    </source>
</evidence>
<dbReference type="Gene3D" id="1.10.150.130">
    <property type="match status" value="1"/>
</dbReference>
<evidence type="ECO:0000259" key="6">
    <source>
        <dbReference type="PROSITE" id="PS51900"/>
    </source>
</evidence>
<dbReference type="SUPFAM" id="SSF56349">
    <property type="entry name" value="DNA breaking-rejoining enzymes"/>
    <property type="match status" value="1"/>
</dbReference>
<keyword evidence="3" id="KW-0233">DNA recombination</keyword>
<organism evidence="7 8">
    <name type="scientific">candidate division CPR3 bacterium 4484_211</name>
    <dbReference type="NCBI Taxonomy" id="1968527"/>
    <lineage>
        <taxon>Bacteria</taxon>
        <taxon>Bacteria division CPR3</taxon>
    </lineage>
</organism>
<comment type="caution">
    <text evidence="7">The sequence shown here is derived from an EMBL/GenBank/DDBJ whole genome shotgun (WGS) entry which is preliminary data.</text>
</comment>
<dbReference type="GO" id="GO:0006310">
    <property type="term" value="P:DNA recombination"/>
    <property type="evidence" value="ECO:0007669"/>
    <property type="project" value="UniProtKB-KW"/>
</dbReference>
<dbReference type="STRING" id="1968527.B5M47_00050"/>
<dbReference type="PROSITE" id="PS51900">
    <property type="entry name" value="CB"/>
    <property type="match status" value="1"/>
</dbReference>
<accession>A0A1W9NZL6</accession>
<sequence length="290" mass="33350">MIPFEEAHKQFIDHLKEKDSARSTVLAYGKDIEQLLTFVQKELRKSEIQKIEKADLQKFLNHLAEIGFTPKTISRKINSTKTFFRFLKINEYITDDPAALISHPKFETPPPRILSETEYMALRDAAKSDARTYAIIEILLQTGIRIGELAQIKLDDIEINEELEAGMLRIPPSRVTLGRNIPLNRAAVKAIQRYLEIRPDVEDRHLLVTRNGKPLAIRNIRAAVNRYFKQAKIDNASVNDLRHTWVAQHIKRGASLIVISKLAGHKRIATTEKYLKYVEPRKQKAELVEL</sequence>
<feature type="domain" description="Tyr recombinase" evidence="5">
    <location>
        <begin position="109"/>
        <end position="287"/>
    </location>
</feature>
<dbReference type="CDD" id="cd00397">
    <property type="entry name" value="DNA_BRE_C"/>
    <property type="match status" value="1"/>
</dbReference>
<evidence type="ECO:0000256" key="3">
    <source>
        <dbReference type="ARBA" id="ARBA00023172"/>
    </source>
</evidence>
<dbReference type="InterPro" id="IPR050090">
    <property type="entry name" value="Tyrosine_recombinase_XerCD"/>
</dbReference>
<keyword evidence="1" id="KW-0229">DNA integration</keyword>
<dbReference type="PROSITE" id="PS51898">
    <property type="entry name" value="TYR_RECOMBINASE"/>
    <property type="match status" value="1"/>
</dbReference>